<sequence length="283" mass="31376">MRLLSLLSHAARRSGSSSWDLASTARERQRTAAAAKRFLRAKESGMSAWRKEMHNTPPQTAPQLSLRRGWKGPKCSGKDRRFMRTVFEVYLGRLSIFLYKKTTKNAYIWVACEDTACGTAGDIDGWRSLGHKAEVEPTRTGLGNNGTGEMRRHVDACFWIRTTNTAQNAYFSRHESLLGHPTRTSTIYVPVVDGGGWDHEESCQMLPAAVSSGRRIVEVLGGRQRPRRRSVAIMGSRDGDGVGQLLRPFRYRGEDGRLPVGVAPRVAARAGGPLSSLVKLRNP</sequence>
<protein>
    <submittedName>
        <fullName evidence="2">Uncharacterized protein</fullName>
    </submittedName>
</protein>
<dbReference type="EMBL" id="AMZH03017634">
    <property type="protein sequence ID" value="RRT42716.1"/>
    <property type="molecule type" value="Genomic_DNA"/>
</dbReference>
<dbReference type="AlphaFoldDB" id="A0A426XTB7"/>
<evidence type="ECO:0000313" key="2">
    <source>
        <dbReference type="EMBL" id="RRT42716.1"/>
    </source>
</evidence>
<gene>
    <name evidence="2" type="ORF">B296_00056048</name>
</gene>
<evidence type="ECO:0000256" key="1">
    <source>
        <dbReference type="SAM" id="MobiDB-lite"/>
    </source>
</evidence>
<proteinExistence type="predicted"/>
<comment type="caution">
    <text evidence="2">The sequence shown here is derived from an EMBL/GenBank/DDBJ whole genome shotgun (WGS) entry which is preliminary data.</text>
</comment>
<name>A0A426XTB7_ENSVE</name>
<dbReference type="Proteomes" id="UP000287651">
    <property type="component" value="Unassembled WGS sequence"/>
</dbReference>
<reference evidence="2 3" key="1">
    <citation type="journal article" date="2014" name="Agronomy (Basel)">
        <title>A Draft Genome Sequence for Ensete ventricosum, the Drought-Tolerant Tree Against Hunger.</title>
        <authorList>
            <person name="Harrison J."/>
            <person name="Moore K.A."/>
            <person name="Paszkiewicz K."/>
            <person name="Jones T."/>
            <person name="Grant M."/>
            <person name="Ambacheew D."/>
            <person name="Muzemil S."/>
            <person name="Studholme D.J."/>
        </authorList>
    </citation>
    <scope>NUCLEOTIDE SEQUENCE [LARGE SCALE GENOMIC DNA]</scope>
</reference>
<evidence type="ECO:0000313" key="3">
    <source>
        <dbReference type="Proteomes" id="UP000287651"/>
    </source>
</evidence>
<organism evidence="2 3">
    <name type="scientific">Ensete ventricosum</name>
    <name type="common">Abyssinian banana</name>
    <name type="synonym">Musa ensete</name>
    <dbReference type="NCBI Taxonomy" id="4639"/>
    <lineage>
        <taxon>Eukaryota</taxon>
        <taxon>Viridiplantae</taxon>
        <taxon>Streptophyta</taxon>
        <taxon>Embryophyta</taxon>
        <taxon>Tracheophyta</taxon>
        <taxon>Spermatophyta</taxon>
        <taxon>Magnoliopsida</taxon>
        <taxon>Liliopsida</taxon>
        <taxon>Zingiberales</taxon>
        <taxon>Musaceae</taxon>
        <taxon>Ensete</taxon>
    </lineage>
</organism>
<accession>A0A426XTB7</accession>
<feature type="region of interest" description="Disordered" evidence="1">
    <location>
        <begin position="52"/>
        <end position="72"/>
    </location>
</feature>